<gene>
    <name evidence="1" type="ORF">QCA50_013495</name>
</gene>
<evidence type="ECO:0000313" key="2">
    <source>
        <dbReference type="Proteomes" id="UP001385951"/>
    </source>
</evidence>
<protein>
    <submittedName>
        <fullName evidence="1">Uncharacterized protein</fullName>
    </submittedName>
</protein>
<organism evidence="1 2">
    <name type="scientific">Cerrena zonata</name>
    <dbReference type="NCBI Taxonomy" id="2478898"/>
    <lineage>
        <taxon>Eukaryota</taxon>
        <taxon>Fungi</taxon>
        <taxon>Dikarya</taxon>
        <taxon>Basidiomycota</taxon>
        <taxon>Agaricomycotina</taxon>
        <taxon>Agaricomycetes</taxon>
        <taxon>Polyporales</taxon>
        <taxon>Cerrenaceae</taxon>
        <taxon>Cerrena</taxon>
    </lineage>
</organism>
<keyword evidence="2" id="KW-1185">Reference proteome</keyword>
<name>A0AAW0FQ97_9APHY</name>
<reference evidence="1 2" key="1">
    <citation type="submission" date="2022-09" db="EMBL/GenBank/DDBJ databases">
        <authorList>
            <person name="Palmer J.M."/>
        </authorList>
    </citation>
    <scope>NUCLEOTIDE SEQUENCE [LARGE SCALE GENOMIC DNA]</scope>
    <source>
        <strain evidence="1 2">DSM 7382</strain>
    </source>
</reference>
<comment type="caution">
    <text evidence="1">The sequence shown here is derived from an EMBL/GenBank/DDBJ whole genome shotgun (WGS) entry which is preliminary data.</text>
</comment>
<dbReference type="AlphaFoldDB" id="A0AAW0FQ97"/>
<evidence type="ECO:0000313" key="1">
    <source>
        <dbReference type="EMBL" id="KAK7683233.1"/>
    </source>
</evidence>
<dbReference type="Proteomes" id="UP001385951">
    <property type="component" value="Unassembled WGS sequence"/>
</dbReference>
<dbReference type="EMBL" id="JASBNA010000031">
    <property type="protein sequence ID" value="KAK7683233.1"/>
    <property type="molecule type" value="Genomic_DNA"/>
</dbReference>
<sequence length="157" mass="17805">MPRVELRLSRLQLSRSRLLCIDFRSSTQTLPRPAPIRRTYYEIRLQSEARVSHLRLHKRYSRTTLLGRSMLWLPTSSFRLTIDSVVSARGKSPFSRTTFLWRPMSPSEPILNRSAQGTVISLNSSTYSQSGYCLVGCHVLGNGISVEELVKGILPTP</sequence>
<accession>A0AAW0FQ97</accession>
<proteinExistence type="predicted"/>